<feature type="region of interest" description="Disordered" evidence="18">
    <location>
        <begin position="1"/>
        <end position="29"/>
    </location>
</feature>
<keyword evidence="7 15" id="KW-0949">S-adenosyl-L-methionine</keyword>
<dbReference type="PANTHER" id="PTHR12189:SF2">
    <property type="entry name" value="MRNA CAP GUANINE-N7 METHYLTRANSFERASE"/>
    <property type="match status" value="1"/>
</dbReference>
<feature type="site" description="mRNA cap binding" evidence="17">
    <location>
        <position position="409"/>
    </location>
</feature>
<dbReference type="OMA" id="LITGDCF"/>
<feature type="binding site" evidence="16">
    <location>
        <position position="172"/>
    </location>
    <ligand>
        <name>S-adenosyl-L-methionine</name>
        <dbReference type="ChEBI" id="CHEBI:59789"/>
    </ligand>
</feature>
<feature type="binding site" evidence="16">
    <location>
        <position position="226"/>
    </location>
    <ligand>
        <name>S-adenosyl-L-methionine</name>
        <dbReference type="ChEBI" id="CHEBI:59789"/>
    </ligand>
</feature>
<feature type="binding site" evidence="16">
    <location>
        <position position="256"/>
    </location>
    <ligand>
        <name>S-adenosyl-L-methionine</name>
        <dbReference type="ChEBI" id="CHEBI:59789"/>
    </ligand>
</feature>
<dbReference type="eggNOG" id="KOG1975">
    <property type="taxonomic scope" value="Eukaryota"/>
</dbReference>
<comment type="subcellular location">
    <subcellularLocation>
        <location evidence="2 15">Nucleus</location>
    </subcellularLocation>
</comment>
<evidence type="ECO:0000256" key="10">
    <source>
        <dbReference type="ARBA" id="ARBA00023242"/>
    </source>
</evidence>
<dbReference type="Gene3D" id="3.40.50.150">
    <property type="entry name" value="Vaccinia Virus protein VP39"/>
    <property type="match status" value="1"/>
</dbReference>
<feature type="site" description="mRNA cap binding" evidence="17">
    <location>
        <position position="181"/>
    </location>
</feature>
<feature type="binding site" evidence="16">
    <location>
        <position position="194"/>
    </location>
    <ligand>
        <name>S-adenosyl-L-methionine</name>
        <dbReference type="ChEBI" id="CHEBI:59789"/>
    </ligand>
</feature>
<keyword evidence="4 15" id="KW-0489">Methyltransferase</keyword>
<evidence type="ECO:0000256" key="8">
    <source>
        <dbReference type="ARBA" id="ARBA00022884"/>
    </source>
</evidence>
<dbReference type="Proteomes" id="UP000007148">
    <property type="component" value="Unassembled WGS sequence"/>
</dbReference>
<evidence type="ECO:0000256" key="11">
    <source>
        <dbReference type="ARBA" id="ARBA00032772"/>
    </source>
</evidence>
<evidence type="ECO:0000313" key="21">
    <source>
        <dbReference type="Proteomes" id="UP000007148"/>
    </source>
</evidence>
<dbReference type="InParanoid" id="G4TEV4"/>
<feature type="site" description="mRNA cap binding" evidence="17">
    <location>
        <position position="175"/>
    </location>
</feature>
<dbReference type="PANTHER" id="PTHR12189">
    <property type="entry name" value="MRNA GUANINE-7- METHYLTRANSFERASE"/>
    <property type="match status" value="1"/>
</dbReference>
<dbReference type="HOGENOM" id="CLU_020346_4_1_1"/>
<dbReference type="PROSITE" id="PS51562">
    <property type="entry name" value="RNA_CAP0_MT"/>
    <property type="match status" value="1"/>
</dbReference>
<evidence type="ECO:0000256" key="4">
    <source>
        <dbReference type="ARBA" id="ARBA00022603"/>
    </source>
</evidence>
<dbReference type="InterPro" id="IPR029063">
    <property type="entry name" value="SAM-dependent_MTases_sf"/>
</dbReference>
<evidence type="ECO:0000256" key="14">
    <source>
        <dbReference type="ARBA" id="ARBA00049739"/>
    </source>
</evidence>
<reference evidence="20 21" key="1">
    <citation type="journal article" date="2011" name="PLoS Pathog.">
        <title>Endophytic Life Strategies Decoded by Genome and Transcriptome Analyses of the Mutualistic Root Symbiont Piriformospora indica.</title>
        <authorList>
            <person name="Zuccaro A."/>
            <person name="Lahrmann U."/>
            <person name="Guldener U."/>
            <person name="Langen G."/>
            <person name="Pfiffi S."/>
            <person name="Biedenkopf D."/>
            <person name="Wong P."/>
            <person name="Samans B."/>
            <person name="Grimm C."/>
            <person name="Basiewicz M."/>
            <person name="Murat C."/>
            <person name="Martin F."/>
            <person name="Kogel K.H."/>
        </authorList>
    </citation>
    <scope>NUCLEOTIDE SEQUENCE [LARGE SCALE GENOMIC DNA]</scope>
    <source>
        <strain evidence="20 21">DSM 11827</strain>
    </source>
</reference>
<organism evidence="20 21">
    <name type="scientific">Serendipita indica (strain DSM 11827)</name>
    <name type="common">Root endophyte fungus</name>
    <name type="synonym">Piriformospora indica</name>
    <dbReference type="NCBI Taxonomy" id="1109443"/>
    <lineage>
        <taxon>Eukaryota</taxon>
        <taxon>Fungi</taxon>
        <taxon>Dikarya</taxon>
        <taxon>Basidiomycota</taxon>
        <taxon>Agaricomycotina</taxon>
        <taxon>Agaricomycetes</taxon>
        <taxon>Sebacinales</taxon>
        <taxon>Serendipitaceae</taxon>
        <taxon>Serendipita</taxon>
    </lineage>
</organism>
<evidence type="ECO:0000313" key="20">
    <source>
        <dbReference type="EMBL" id="CCA69844.1"/>
    </source>
</evidence>
<dbReference type="InterPro" id="IPR039753">
    <property type="entry name" value="RG7MT1"/>
</dbReference>
<dbReference type="PIRSF" id="PIRSF028762">
    <property type="entry name" value="ABD1"/>
    <property type="match status" value="1"/>
</dbReference>
<dbReference type="GO" id="GO:0005634">
    <property type="term" value="C:nucleus"/>
    <property type="evidence" value="ECO:0007669"/>
    <property type="project" value="UniProtKB-SubCell"/>
</dbReference>
<dbReference type="GO" id="GO:0004482">
    <property type="term" value="F:mRNA 5'-cap (guanine-N7-)-methyltransferase activity"/>
    <property type="evidence" value="ECO:0007669"/>
    <property type="project" value="UniProtKB-EC"/>
</dbReference>
<feature type="site" description="mRNA cap binding" evidence="17">
    <location>
        <position position="255"/>
    </location>
</feature>
<dbReference type="SUPFAM" id="SSF53335">
    <property type="entry name" value="S-adenosyl-L-methionine-dependent methyltransferases"/>
    <property type="match status" value="1"/>
</dbReference>
<dbReference type="InterPro" id="IPR004971">
    <property type="entry name" value="mRNA_G-N7_MeTrfase_dom"/>
</dbReference>
<evidence type="ECO:0000256" key="1">
    <source>
        <dbReference type="ARBA" id="ARBA00003378"/>
    </source>
</evidence>
<dbReference type="AlphaFoldDB" id="G4TEV4"/>
<proteinExistence type="inferred from homology"/>
<evidence type="ECO:0000256" key="17">
    <source>
        <dbReference type="PIRSR" id="PIRSR028762-2"/>
    </source>
</evidence>
<keyword evidence="8 15" id="KW-0694">RNA-binding</keyword>
<feature type="binding site" evidence="16">
    <location>
        <position position="251"/>
    </location>
    <ligand>
        <name>S-adenosyl-L-methionine</name>
        <dbReference type="ChEBI" id="CHEBI:59789"/>
    </ligand>
</feature>
<keyword evidence="5 15" id="KW-0507">mRNA processing</keyword>
<evidence type="ECO:0000256" key="15">
    <source>
        <dbReference type="PIRNR" id="PIRNR028762"/>
    </source>
</evidence>
<dbReference type="OrthoDB" id="10248867at2759"/>
<dbReference type="FunCoup" id="G4TEV4">
    <property type="interactions" value="689"/>
</dbReference>
<dbReference type="InterPro" id="IPR016899">
    <property type="entry name" value="mRNA_G-N7_MeTrfase_euk"/>
</dbReference>
<protein>
    <recommendedName>
        <fullName evidence="14 15">mRNA cap guanine-N(7) methyltransferase</fullName>
        <ecNumber evidence="3 15">2.1.1.56</ecNumber>
    </recommendedName>
    <alternativeName>
        <fullName evidence="11 15">mRNA (guanine-N(7))-methyltransferase</fullName>
    </alternativeName>
    <alternativeName>
        <fullName evidence="12 15">mRNA cap methyltransferase</fullName>
    </alternativeName>
</protein>
<dbReference type="STRING" id="1109443.G4TEV4"/>
<keyword evidence="10 15" id="KW-0539">Nucleus</keyword>
<keyword evidence="21" id="KW-1185">Reference proteome</keyword>
<dbReference type="GO" id="GO:0003723">
    <property type="term" value="F:RNA binding"/>
    <property type="evidence" value="ECO:0007669"/>
    <property type="project" value="UniProtKB-KW"/>
</dbReference>
<evidence type="ECO:0000256" key="5">
    <source>
        <dbReference type="ARBA" id="ARBA00022664"/>
    </source>
</evidence>
<evidence type="ECO:0000256" key="16">
    <source>
        <dbReference type="PIRSR" id="PIRSR028762-1"/>
    </source>
</evidence>
<evidence type="ECO:0000256" key="2">
    <source>
        <dbReference type="ARBA" id="ARBA00004123"/>
    </source>
</evidence>
<dbReference type="Pfam" id="PF03291">
    <property type="entry name" value="mRNA_G-N7_MeTrfase"/>
    <property type="match status" value="1"/>
</dbReference>
<evidence type="ECO:0000256" key="9">
    <source>
        <dbReference type="ARBA" id="ARBA00023042"/>
    </source>
</evidence>
<feature type="binding site" evidence="16">
    <location>
        <position position="137"/>
    </location>
    <ligand>
        <name>S-adenosyl-L-methionine</name>
        <dbReference type="ChEBI" id="CHEBI:59789"/>
    </ligand>
</feature>
<evidence type="ECO:0000256" key="7">
    <source>
        <dbReference type="ARBA" id="ARBA00022691"/>
    </source>
</evidence>
<sequence>MAAPPVPSRPLRIPYDPHRISRPGSILEPITQAERRVFANPTNSLRTALAARSSARPKVDGGYSPSRSYSPSNYDQQRKRKRTASDDDEQASTLQKRQKERDQNVVAKHYDDRPEVGRSARKESPIYGLKSFNNWIKSVLMQKMAYPALTQSRSRRTLRANLTLAGRVLDIGCGKGGDLQKWRSARIKEYVGVDIAGVSVSQARERWRDWRGDKAERFDATFAQLDCYRHPLDAELPPKVFSEPFDVVTMQFCMHYAFETEAKVRMMLDNVTSYLRPGGRFIGTVPNSDILLNSLAEAQESDPNALSFGNEVYRIRFDQARGPLYGHRYMFFLEDAVEDVPEYVVYWEEFVSLASQYGLALLYKREFHEVYAEEAENPEFNALLKRMKVVDDDNNSAMDPAQWDAANVYLAFAFEKR</sequence>
<accession>G4TEV4</accession>
<dbReference type="EMBL" id="CAFZ01000065">
    <property type="protein sequence ID" value="CCA69844.1"/>
    <property type="molecule type" value="Genomic_DNA"/>
</dbReference>
<feature type="domain" description="MRNA cap 0 methyltransferase" evidence="19">
    <location>
        <begin position="124"/>
        <end position="417"/>
    </location>
</feature>
<evidence type="ECO:0000256" key="3">
    <source>
        <dbReference type="ARBA" id="ARBA00011926"/>
    </source>
</evidence>
<comment type="catalytic activity">
    <reaction evidence="13">
        <text>a 5'-end (5'-triphosphoguanosine)-ribonucleoside in mRNA + S-adenosyl-L-methionine = a 5'-end (N(7)-methyl 5'-triphosphoguanosine)-ribonucleoside in mRNA + S-adenosyl-L-homocysteine</text>
        <dbReference type="Rhea" id="RHEA:67008"/>
        <dbReference type="Rhea" id="RHEA-COMP:17166"/>
        <dbReference type="Rhea" id="RHEA-COMP:17167"/>
        <dbReference type="ChEBI" id="CHEBI:57856"/>
        <dbReference type="ChEBI" id="CHEBI:59789"/>
        <dbReference type="ChEBI" id="CHEBI:156461"/>
        <dbReference type="ChEBI" id="CHEBI:167617"/>
        <dbReference type="EC" id="2.1.1.56"/>
    </reaction>
</comment>
<feature type="site" description="mRNA cap binding" evidence="17">
    <location>
        <position position="206"/>
    </location>
</feature>
<comment type="caution">
    <text evidence="20">The sequence shown here is derived from an EMBL/GenBank/DDBJ whole genome shotgun (WGS) entry which is preliminary data.</text>
</comment>
<dbReference type="EC" id="2.1.1.56" evidence="3 15"/>
<comment type="similarity">
    <text evidence="15">Belongs to the class I-like SAM-binding methyltransferase superfamily. mRNA cap 0 methyltransferase family.</text>
</comment>
<evidence type="ECO:0000256" key="12">
    <source>
        <dbReference type="ARBA" id="ARBA00033387"/>
    </source>
</evidence>
<evidence type="ECO:0000259" key="19">
    <source>
        <dbReference type="PROSITE" id="PS51562"/>
    </source>
</evidence>
<keyword evidence="9 15" id="KW-0506">mRNA capping</keyword>
<gene>
    <name evidence="20" type="ORF">PIIN_03784</name>
</gene>
<evidence type="ECO:0000256" key="18">
    <source>
        <dbReference type="SAM" id="MobiDB-lite"/>
    </source>
</evidence>
<dbReference type="CDD" id="cd02440">
    <property type="entry name" value="AdoMet_MTases"/>
    <property type="match status" value="1"/>
</dbReference>
<evidence type="ECO:0000256" key="13">
    <source>
        <dbReference type="ARBA" id="ARBA00044712"/>
    </source>
</evidence>
<feature type="site" description="mRNA cap binding" evidence="17">
    <location>
        <position position="342"/>
    </location>
</feature>
<feature type="compositionally biased region" description="Basic and acidic residues" evidence="18">
    <location>
        <begin position="97"/>
        <end position="119"/>
    </location>
</feature>
<keyword evidence="6 15" id="KW-0808">Transferase</keyword>
<evidence type="ECO:0000256" key="6">
    <source>
        <dbReference type="ARBA" id="ARBA00022679"/>
    </source>
</evidence>
<comment type="function">
    <text evidence="1">Responsible for methylating the 5'-cap structure of mRNAs.</text>
</comment>
<feature type="compositionally biased region" description="Low complexity" evidence="18">
    <location>
        <begin position="49"/>
        <end position="72"/>
    </location>
</feature>
<feature type="binding site" evidence="17">
    <location>
        <begin position="133"/>
        <end position="134"/>
    </location>
    <ligand>
        <name>mRNA</name>
        <dbReference type="ChEBI" id="CHEBI:33699"/>
    </ligand>
</feature>
<feature type="region of interest" description="Disordered" evidence="18">
    <location>
        <begin position="49"/>
        <end position="119"/>
    </location>
</feature>
<name>G4TEV4_SERID</name>